<evidence type="ECO:0000259" key="4">
    <source>
        <dbReference type="Pfam" id="PF24499"/>
    </source>
</evidence>
<dbReference type="Pfam" id="PF24499">
    <property type="entry name" value="Ig_TMEM131L_4"/>
    <property type="match status" value="1"/>
</dbReference>
<dbReference type="AlphaFoldDB" id="A0AAV8YUW2"/>
<evidence type="ECO:0000313" key="6">
    <source>
        <dbReference type="EMBL" id="KAJ8955300.1"/>
    </source>
</evidence>
<dbReference type="EMBL" id="JANEYF010001881">
    <property type="protein sequence ID" value="KAJ8955300.1"/>
    <property type="molecule type" value="Genomic_DNA"/>
</dbReference>
<feature type="domain" description="TMEM131 second Ig-like" evidence="3">
    <location>
        <begin position="3"/>
        <end position="60"/>
    </location>
</feature>
<feature type="compositionally biased region" description="Polar residues" evidence="1">
    <location>
        <begin position="933"/>
        <end position="954"/>
    </location>
</feature>
<dbReference type="GO" id="GO:0016020">
    <property type="term" value="C:membrane"/>
    <property type="evidence" value="ECO:0007669"/>
    <property type="project" value="TreeGrafter"/>
</dbReference>
<feature type="compositionally biased region" description="Polar residues" evidence="1">
    <location>
        <begin position="1145"/>
        <end position="1175"/>
    </location>
</feature>
<evidence type="ECO:0000259" key="3">
    <source>
        <dbReference type="Pfam" id="PF24495"/>
    </source>
</evidence>
<feature type="compositionally biased region" description="Basic and acidic residues" evidence="1">
    <location>
        <begin position="718"/>
        <end position="748"/>
    </location>
</feature>
<keyword evidence="2" id="KW-0472">Membrane</keyword>
<evidence type="ECO:0000313" key="7">
    <source>
        <dbReference type="Proteomes" id="UP001162156"/>
    </source>
</evidence>
<evidence type="ECO:0000256" key="2">
    <source>
        <dbReference type="SAM" id="Phobius"/>
    </source>
</evidence>
<feature type="compositionally biased region" description="Basic and acidic residues" evidence="1">
    <location>
        <begin position="884"/>
        <end position="918"/>
    </location>
</feature>
<feature type="region of interest" description="Disordered" evidence="1">
    <location>
        <begin position="690"/>
        <end position="996"/>
    </location>
</feature>
<organism evidence="6 7">
    <name type="scientific">Rhamnusium bicolor</name>
    <dbReference type="NCBI Taxonomy" id="1586634"/>
    <lineage>
        <taxon>Eukaryota</taxon>
        <taxon>Metazoa</taxon>
        <taxon>Ecdysozoa</taxon>
        <taxon>Arthropoda</taxon>
        <taxon>Hexapoda</taxon>
        <taxon>Insecta</taxon>
        <taxon>Pterygota</taxon>
        <taxon>Neoptera</taxon>
        <taxon>Endopterygota</taxon>
        <taxon>Coleoptera</taxon>
        <taxon>Polyphaga</taxon>
        <taxon>Cucujiformia</taxon>
        <taxon>Chrysomeloidea</taxon>
        <taxon>Cerambycidae</taxon>
        <taxon>Lepturinae</taxon>
        <taxon>Rhagiini</taxon>
        <taxon>Rhamnusium</taxon>
    </lineage>
</organism>
<reference evidence="6" key="1">
    <citation type="journal article" date="2023" name="Insect Mol. Biol.">
        <title>Genome sequencing provides insights into the evolution of gene families encoding plant cell wall-degrading enzymes in longhorned beetles.</title>
        <authorList>
            <person name="Shin N.R."/>
            <person name="Okamura Y."/>
            <person name="Kirsch R."/>
            <person name="Pauchet Y."/>
        </authorList>
    </citation>
    <scope>NUCLEOTIDE SEQUENCE</scope>
    <source>
        <strain evidence="6">RBIC_L_NR</strain>
    </source>
</reference>
<feature type="compositionally biased region" description="Low complexity" evidence="1">
    <location>
        <begin position="1122"/>
        <end position="1131"/>
    </location>
</feature>
<feature type="compositionally biased region" description="Basic and acidic residues" evidence="1">
    <location>
        <begin position="847"/>
        <end position="866"/>
    </location>
</feature>
<name>A0AAV8YUW2_9CUCU</name>
<proteinExistence type="predicted"/>
<feature type="compositionally biased region" description="Basic residues" evidence="1">
    <location>
        <begin position="832"/>
        <end position="841"/>
    </location>
</feature>
<gene>
    <name evidence="6" type="ORF">NQ314_006913</name>
</gene>
<feature type="transmembrane region" description="Helical" evidence="2">
    <location>
        <begin position="585"/>
        <end position="607"/>
    </location>
</feature>
<feature type="region of interest" description="Disordered" evidence="1">
    <location>
        <begin position="1116"/>
        <end position="1175"/>
    </location>
</feature>
<dbReference type="InterPro" id="IPR055437">
    <property type="entry name" value="TMEM131L_Ig_5"/>
</dbReference>
<feature type="compositionally biased region" description="Basic residues" evidence="1">
    <location>
        <begin position="867"/>
        <end position="883"/>
    </location>
</feature>
<keyword evidence="2" id="KW-1133">Transmembrane helix</keyword>
<dbReference type="InterPro" id="IPR039877">
    <property type="entry name" value="TMEM131-like"/>
</dbReference>
<dbReference type="InterPro" id="IPR056311">
    <property type="entry name" value="TMEM131_Ig_2"/>
</dbReference>
<dbReference type="PANTHER" id="PTHR22050:SF0">
    <property type="entry name" value="TRANSMEMBRANE PROTEIN 131 HOMOLOG"/>
    <property type="match status" value="1"/>
</dbReference>
<evidence type="ECO:0000259" key="5">
    <source>
        <dbReference type="Pfam" id="PF24501"/>
    </source>
</evidence>
<evidence type="ECO:0000256" key="1">
    <source>
        <dbReference type="SAM" id="MobiDB-lite"/>
    </source>
</evidence>
<dbReference type="Pfam" id="PF24495">
    <property type="entry name" value="Ig_TMEM131_2"/>
    <property type="match status" value="1"/>
</dbReference>
<dbReference type="PANTHER" id="PTHR22050">
    <property type="entry name" value="RW1 PROTEIN HOMOLOG"/>
    <property type="match status" value="1"/>
</dbReference>
<evidence type="ECO:0008006" key="8">
    <source>
        <dbReference type="Google" id="ProtNLM"/>
    </source>
</evidence>
<dbReference type="Pfam" id="PF24501">
    <property type="entry name" value="Ig_TMEM131L_5"/>
    <property type="match status" value="1"/>
</dbReference>
<dbReference type="Proteomes" id="UP001162156">
    <property type="component" value="Unassembled WGS sequence"/>
</dbReference>
<dbReference type="InterPro" id="IPR055436">
    <property type="entry name" value="Ig_TMEM131L_4"/>
</dbReference>
<keyword evidence="7" id="KW-1185">Reference proteome</keyword>
<sequence length="1175" mass="134280">MTKIVEIYSSGGDFHLELPTGQQEGPNDMWEIPPQHMKAIIRVRFQAKVVQNHTAYVRIKLNKPDEILVVPLEVEVTSVMGIFHPQGSVDFGMGGSLDAPKEVKLCLYNPLKKYVRIHSVSTISKAIKVHYYNVRLQPSSEVDDKINHCNEVGSLTVDWKTAYDTKDYSGKIIIKYRNGKNRSEIPYHITVLKGGISYDPLTTTYFINDRAVDLSARAFKVKNDFDYHLKIIDITFPQDTHLYFKHNLKSNHYAIMKVVVTTSHVEGQVWGDIYIETQFENLNLPVHFKIASGKLEIGPDRLVFDQCFPAKICSHPLRVHSTYNDPMIIEDIITLPPDKRISSRHTGHILARTSKVIGHLFLNPDLECQADCYTGLQTDTSGVRVSRNTVPILLRPGQSHSVLVGFYTYDPSMHSALLFLRNNLTILEVVRLRAQGAFPLFKFGNRKPGSLQPLSFDMTDKHLRDCERQKQYSSTQPNLTVKRTFTARNIGDVTVYVNSFHINDFLCEGYGFKVIDCEPFILPPNGTRKIDIAFTPDLTLTKITRTLILGTSLNIPVNYTLYTTIPATYLNLCAELIMRPTWEIYLSYLTITFMLLIFIIIVLIAVMDAERIKKQAMGSFISPNSPSVQPVLDLRLVGQQTREEIQSTKAEVIVEEEKDEIEDKCEEDKALQKDLIEEVKPKLETERYTVLVPTTGKTKKKLGKRNSSEPSPEGNDIQVHERPDKKRDKVCEIKQKRDKREDKEEVKKNLFHNKKHTKNTNVPAYEEETSSTTTDSSCSNNEDPEKENNQRNTKVCSKLKLNVSKNDISKTPIEENRNHITEVKHVSFTHNNHNKVKHQKSAPKTSKTNEKQNKDYEGHHKTNDHHSHGKHHSHLHAIKKREKAAKDRKDKNMYHKKGGDKNKHGERQPKISESDSIEKRKKSNDVVARSENAVGTSSNSNRPLTHSGKQTSHKPTMYVEPYKQTSPVELGPIGSRRMDRRSSNDSNRRSLNEDNHRLLDENFRSLSDNNSRSLNDINRHLPEDSNYMHANNLLREPNNSFFTNSDEIRLESSSREGSYLEEFASISGGWNHQQNLSDLIESNIVADNSNNSMEAQPTTSSSQSAGYLWGSSSVWQPWAPETPRTPTRTPPGFDEFLQRKRDEQPQPSRESYSPFNTSNIWTQQQSNPWNYSQGQ</sequence>
<feature type="compositionally biased region" description="Basic residues" evidence="1">
    <location>
        <begin position="749"/>
        <end position="758"/>
    </location>
</feature>
<feature type="domain" description="TMEM131L fourth Ig-like" evidence="4">
    <location>
        <begin position="379"/>
        <end position="437"/>
    </location>
</feature>
<feature type="compositionally biased region" description="Basic and acidic residues" evidence="1">
    <location>
        <begin position="812"/>
        <end position="825"/>
    </location>
</feature>
<accession>A0AAV8YUW2</accession>
<keyword evidence="2" id="KW-0812">Transmembrane</keyword>
<feature type="compositionally biased region" description="Basic and acidic residues" evidence="1">
    <location>
        <begin position="976"/>
        <end position="996"/>
    </location>
</feature>
<feature type="compositionally biased region" description="Low complexity" evidence="1">
    <location>
        <begin position="770"/>
        <end position="781"/>
    </location>
</feature>
<protein>
    <recommendedName>
        <fullName evidence="8">Transmembrane protein 131</fullName>
    </recommendedName>
</protein>
<feature type="domain" description="TMEM131L fifth Ig-like" evidence="5">
    <location>
        <begin position="489"/>
        <end position="553"/>
    </location>
</feature>
<comment type="caution">
    <text evidence="6">The sequence shown here is derived from an EMBL/GenBank/DDBJ whole genome shotgun (WGS) entry which is preliminary data.</text>
</comment>